<organism evidence="4 5">
    <name type="scientific">Salvia divinorum</name>
    <name type="common">Maria pastora</name>
    <name type="synonym">Diviner's sage</name>
    <dbReference type="NCBI Taxonomy" id="28513"/>
    <lineage>
        <taxon>Eukaryota</taxon>
        <taxon>Viridiplantae</taxon>
        <taxon>Streptophyta</taxon>
        <taxon>Embryophyta</taxon>
        <taxon>Tracheophyta</taxon>
        <taxon>Spermatophyta</taxon>
        <taxon>Magnoliopsida</taxon>
        <taxon>eudicotyledons</taxon>
        <taxon>Gunneridae</taxon>
        <taxon>Pentapetalae</taxon>
        <taxon>asterids</taxon>
        <taxon>lamiids</taxon>
        <taxon>Lamiales</taxon>
        <taxon>Lamiaceae</taxon>
        <taxon>Nepetoideae</taxon>
        <taxon>Mentheae</taxon>
        <taxon>Salviinae</taxon>
        <taxon>Salvia</taxon>
        <taxon>Salvia subgen. Calosphace</taxon>
    </lineage>
</organism>
<dbReference type="Gene3D" id="3.30.559.10">
    <property type="entry name" value="Chloramphenicol acetyltransferase-like domain"/>
    <property type="match status" value="3"/>
</dbReference>
<dbReference type="PANTHER" id="PTHR31642:SF11">
    <property type="entry name" value="SHIKIMATE O-HYDROXYCINNAMOYLTRANSFERASE"/>
    <property type="match status" value="1"/>
</dbReference>
<accession>A0ABD1HCV5</accession>
<proteinExistence type="inferred from homology"/>
<evidence type="ECO:0000256" key="3">
    <source>
        <dbReference type="ARBA" id="ARBA00023315"/>
    </source>
</evidence>
<evidence type="ECO:0000313" key="4">
    <source>
        <dbReference type="EMBL" id="KAL1554102.1"/>
    </source>
</evidence>
<evidence type="ECO:0000313" key="5">
    <source>
        <dbReference type="Proteomes" id="UP001567538"/>
    </source>
</evidence>
<dbReference type="InterPro" id="IPR023213">
    <property type="entry name" value="CAT-like_dom_sf"/>
</dbReference>
<reference evidence="4 5" key="1">
    <citation type="submission" date="2024-06" db="EMBL/GenBank/DDBJ databases">
        <title>A chromosome level genome sequence of Diviner's sage (Salvia divinorum).</title>
        <authorList>
            <person name="Ford S.A."/>
            <person name="Ro D.-K."/>
            <person name="Ness R.W."/>
            <person name="Phillips M.A."/>
        </authorList>
    </citation>
    <scope>NUCLEOTIDE SEQUENCE [LARGE SCALE GENOMIC DNA]</scope>
    <source>
        <strain evidence="4">SAF-2024a</strain>
        <tissue evidence="4">Leaf</tissue>
    </source>
</reference>
<comment type="caution">
    <text evidence="4">The sequence shown here is derived from an EMBL/GenBank/DDBJ whole genome shotgun (WGS) entry which is preliminary data.</text>
</comment>
<protein>
    <submittedName>
        <fullName evidence="4">Shikimate O-hydroxycinnamoyltransferase</fullName>
        <ecNumber evidence="4">2.3.1.133</ecNumber>
    </submittedName>
</protein>
<dbReference type="Proteomes" id="UP001567538">
    <property type="component" value="Unassembled WGS sequence"/>
</dbReference>
<dbReference type="SUPFAM" id="SSF52777">
    <property type="entry name" value="CoA-dependent acyltransferases"/>
    <property type="match status" value="1"/>
</dbReference>
<keyword evidence="5" id="KW-1185">Reference proteome</keyword>
<dbReference type="EMBL" id="JBEAFC010000006">
    <property type="protein sequence ID" value="KAL1554102.1"/>
    <property type="molecule type" value="Genomic_DNA"/>
</dbReference>
<evidence type="ECO:0000256" key="2">
    <source>
        <dbReference type="ARBA" id="ARBA00022679"/>
    </source>
</evidence>
<dbReference type="Pfam" id="PF02458">
    <property type="entry name" value="Transferase"/>
    <property type="match status" value="1"/>
</dbReference>
<gene>
    <name evidence="4" type="ORF">AAHA92_14696</name>
</gene>
<sequence length="279" mass="30789">MRLSVKESSVVRPIAETPSGSVWLSSLDLLMPANHHTRIVYFYRSDGAVTFFNAAVLKEALARVPADCDAQLDELGGFGPRNDIALIPKVDYSQGISSFPLLLLQLTRFKCGSICLGVANEHHVSDGISALHFINKWSDTARGLTASSAVPPFFDRSLLSPRVPPQPYFPHVEYQPQPPLKTPLPNTTTNNTSHSTFTLTPDLLNSLKHKCSRQNESSYTTFEVVAGHVWRCVCAARSLPGDQETKVQIAVDGRSRLQPPLQHGFFGNTVFFMLDDLLI</sequence>
<dbReference type="PANTHER" id="PTHR31642">
    <property type="entry name" value="TRICHOTHECENE 3-O-ACETYLTRANSFERASE"/>
    <property type="match status" value="1"/>
</dbReference>
<dbReference type="EC" id="2.3.1.133" evidence="4"/>
<keyword evidence="2 4" id="KW-0808">Transferase</keyword>
<evidence type="ECO:0000256" key="1">
    <source>
        <dbReference type="ARBA" id="ARBA00009861"/>
    </source>
</evidence>
<dbReference type="AlphaFoldDB" id="A0ABD1HCV5"/>
<comment type="similarity">
    <text evidence="1">Belongs to the plant acyltransferase family.</text>
</comment>
<name>A0ABD1HCV5_SALDI</name>
<dbReference type="GO" id="GO:0047172">
    <property type="term" value="F:shikimate O-hydroxycinnamoyltransferase activity"/>
    <property type="evidence" value="ECO:0007669"/>
    <property type="project" value="UniProtKB-EC"/>
</dbReference>
<dbReference type="InterPro" id="IPR050317">
    <property type="entry name" value="Plant_Fungal_Acyltransferase"/>
</dbReference>
<keyword evidence="3 4" id="KW-0012">Acyltransferase</keyword>